<comment type="similarity">
    <text evidence="1">Belongs to the isochorismatase family.</text>
</comment>
<dbReference type="CDD" id="cd01011">
    <property type="entry name" value="nicotinamidase"/>
    <property type="match status" value="1"/>
</dbReference>
<dbReference type="InterPro" id="IPR036380">
    <property type="entry name" value="Isochorismatase-like_sf"/>
</dbReference>
<feature type="compositionally biased region" description="Polar residues" evidence="8">
    <location>
        <begin position="10"/>
        <end position="19"/>
    </location>
</feature>
<dbReference type="PANTHER" id="PTHR11080">
    <property type="entry name" value="PYRAZINAMIDASE/NICOTINAMIDASE"/>
    <property type="match status" value="1"/>
</dbReference>
<evidence type="ECO:0000259" key="10">
    <source>
        <dbReference type="Pfam" id="PF00857"/>
    </source>
</evidence>
<proteinExistence type="inferred from homology"/>
<dbReference type="GO" id="GO:0019363">
    <property type="term" value="P:pyridine nucleotide biosynthetic process"/>
    <property type="evidence" value="ECO:0007669"/>
    <property type="project" value="UniProtKB-KW"/>
</dbReference>
<sequence>MPRKAADVATEQTPSNQTENAKDDTRASMLVFISAKAIGSFGFAISLFAIWLGWILPASIAAQTAEEHEVRKSRPSTRHSRRLSRIVPIIVPPPTPMRRASEPMHVTPILASQPEDASATPRRVYFEDSSISPITRRNTLPEPNQSARLLEARAVVDATVSPFFTSPLATSSALPPQDVSDDHPADSDSSPHSSKASSLKSTSRLQKLKLFGNKTGLSHRPEALDKPSDQGSIASTETSTSEKSARRASGSFVAGWTLSRNRGTLPDVTAGESTTSTPQPVPTIAVSDIDREKRALTFVPALIVIDMQNDFVSGSLAVAGAESIINTVNATIDLPWKIKIATRDFHPDNHISFARTHEKPEFSKKIIFHPEDKDNLKGIDQTLWPIHCVADTSGADFVPGLNSTAFDAVVHKGTHAHIESYSAFKDIWGRDTTELPDLIEACGVTDVFIVGLAGDYCVKYTAIDSVEFGYRTWLITDGIKSIASEDVVYKELSSKGIQLTTLKDVKGRFQADVLN</sequence>
<evidence type="ECO:0000256" key="4">
    <source>
        <dbReference type="ARBA" id="ARBA00022801"/>
    </source>
</evidence>
<dbReference type="GO" id="GO:0008936">
    <property type="term" value="F:nicotinamidase activity"/>
    <property type="evidence" value="ECO:0007669"/>
    <property type="project" value="UniProtKB-EC"/>
</dbReference>
<dbReference type="EMBL" id="KN817521">
    <property type="protein sequence ID" value="KJA28504.1"/>
    <property type="molecule type" value="Genomic_DNA"/>
</dbReference>
<dbReference type="Pfam" id="PF00857">
    <property type="entry name" value="Isochorismatase"/>
    <property type="match status" value="1"/>
</dbReference>
<keyword evidence="9" id="KW-0472">Membrane</keyword>
<reference evidence="12" key="1">
    <citation type="submission" date="2014-04" db="EMBL/GenBank/DDBJ databases">
        <title>Evolutionary Origins and Diversification of the Mycorrhizal Mutualists.</title>
        <authorList>
            <consortium name="DOE Joint Genome Institute"/>
            <consortium name="Mycorrhizal Genomics Consortium"/>
            <person name="Kohler A."/>
            <person name="Kuo A."/>
            <person name="Nagy L.G."/>
            <person name="Floudas D."/>
            <person name="Copeland A."/>
            <person name="Barry K.W."/>
            <person name="Cichocki N."/>
            <person name="Veneault-Fourrey C."/>
            <person name="LaButti K."/>
            <person name="Lindquist E.A."/>
            <person name="Lipzen A."/>
            <person name="Lundell T."/>
            <person name="Morin E."/>
            <person name="Murat C."/>
            <person name="Riley R."/>
            <person name="Ohm R."/>
            <person name="Sun H."/>
            <person name="Tunlid A."/>
            <person name="Henrissat B."/>
            <person name="Grigoriev I.V."/>
            <person name="Hibbett D.S."/>
            <person name="Martin F."/>
        </authorList>
    </citation>
    <scope>NUCLEOTIDE SEQUENCE [LARGE SCALE GENOMIC DNA]</scope>
    <source>
        <strain evidence="12">FD-334 SS-4</strain>
    </source>
</reference>
<evidence type="ECO:0000256" key="7">
    <source>
        <dbReference type="ARBA" id="ARBA00043224"/>
    </source>
</evidence>
<dbReference type="Proteomes" id="UP000054270">
    <property type="component" value="Unassembled WGS sequence"/>
</dbReference>
<keyword evidence="12" id="KW-1185">Reference proteome</keyword>
<feature type="transmembrane region" description="Helical" evidence="9">
    <location>
        <begin position="30"/>
        <end position="54"/>
    </location>
</feature>
<dbReference type="OrthoDB" id="1739143at2759"/>
<evidence type="ECO:0000256" key="8">
    <source>
        <dbReference type="SAM" id="MobiDB-lite"/>
    </source>
</evidence>
<evidence type="ECO:0000256" key="5">
    <source>
        <dbReference type="ARBA" id="ARBA00037900"/>
    </source>
</evidence>
<evidence type="ECO:0000256" key="2">
    <source>
        <dbReference type="ARBA" id="ARBA00022642"/>
    </source>
</evidence>
<keyword evidence="4" id="KW-0378">Hydrolase</keyword>
<gene>
    <name evidence="11" type="ORF">HYPSUDRAFT_197353</name>
</gene>
<dbReference type="SUPFAM" id="SSF52499">
    <property type="entry name" value="Isochorismatase-like hydrolases"/>
    <property type="match status" value="1"/>
</dbReference>
<dbReference type="Gene3D" id="3.40.50.850">
    <property type="entry name" value="Isochorismatase-like"/>
    <property type="match status" value="1"/>
</dbReference>
<evidence type="ECO:0000256" key="6">
    <source>
        <dbReference type="ARBA" id="ARBA00039017"/>
    </source>
</evidence>
<evidence type="ECO:0000313" key="12">
    <source>
        <dbReference type="Proteomes" id="UP000054270"/>
    </source>
</evidence>
<dbReference type="InterPro" id="IPR000868">
    <property type="entry name" value="Isochorismatase-like_dom"/>
</dbReference>
<dbReference type="EC" id="3.5.1.19" evidence="6"/>
<feature type="domain" description="Isochorismatase-like" evidence="10">
    <location>
        <begin position="301"/>
        <end position="487"/>
    </location>
</feature>
<feature type="compositionally biased region" description="Low complexity" evidence="8">
    <location>
        <begin position="187"/>
        <end position="203"/>
    </location>
</feature>
<evidence type="ECO:0000256" key="1">
    <source>
        <dbReference type="ARBA" id="ARBA00006336"/>
    </source>
</evidence>
<dbReference type="AlphaFoldDB" id="A0A0D2PCA0"/>
<keyword evidence="2" id="KW-0662">Pyridine nucleotide biosynthesis</keyword>
<dbReference type="STRING" id="945553.A0A0D2PCA0"/>
<evidence type="ECO:0000256" key="9">
    <source>
        <dbReference type="SAM" id="Phobius"/>
    </source>
</evidence>
<comment type="pathway">
    <text evidence="5">Cofactor biosynthesis; nicotinate biosynthesis; nicotinate from nicotinamide: step 1/1.</text>
</comment>
<keyword evidence="3" id="KW-0479">Metal-binding</keyword>
<evidence type="ECO:0000313" key="11">
    <source>
        <dbReference type="EMBL" id="KJA28504.1"/>
    </source>
</evidence>
<dbReference type="GO" id="GO:0046872">
    <property type="term" value="F:metal ion binding"/>
    <property type="evidence" value="ECO:0007669"/>
    <property type="project" value="UniProtKB-KW"/>
</dbReference>
<protein>
    <recommendedName>
        <fullName evidence="6">nicotinamidase</fullName>
        <ecNumber evidence="6">3.5.1.19</ecNumber>
    </recommendedName>
    <alternativeName>
        <fullName evidence="7">Nicotinamide deamidase</fullName>
    </alternativeName>
</protein>
<organism evidence="11 12">
    <name type="scientific">Hypholoma sublateritium (strain FD-334 SS-4)</name>
    <dbReference type="NCBI Taxonomy" id="945553"/>
    <lineage>
        <taxon>Eukaryota</taxon>
        <taxon>Fungi</taxon>
        <taxon>Dikarya</taxon>
        <taxon>Basidiomycota</taxon>
        <taxon>Agaricomycotina</taxon>
        <taxon>Agaricomycetes</taxon>
        <taxon>Agaricomycetidae</taxon>
        <taxon>Agaricales</taxon>
        <taxon>Agaricineae</taxon>
        <taxon>Strophariaceae</taxon>
        <taxon>Hypholoma</taxon>
    </lineage>
</organism>
<keyword evidence="9" id="KW-1133">Transmembrane helix</keyword>
<accession>A0A0D2PCA0</accession>
<feature type="compositionally biased region" description="Basic and acidic residues" evidence="8">
    <location>
        <begin position="219"/>
        <end position="228"/>
    </location>
</feature>
<feature type="region of interest" description="Disordered" evidence="8">
    <location>
        <begin position="1"/>
        <end position="22"/>
    </location>
</feature>
<evidence type="ECO:0000256" key="3">
    <source>
        <dbReference type="ARBA" id="ARBA00022723"/>
    </source>
</evidence>
<dbReference type="InterPro" id="IPR052347">
    <property type="entry name" value="Isochorismatase_Nicotinamidase"/>
</dbReference>
<keyword evidence="9" id="KW-0812">Transmembrane</keyword>
<dbReference type="PANTHER" id="PTHR11080:SF2">
    <property type="entry name" value="LD05707P"/>
    <property type="match status" value="1"/>
</dbReference>
<feature type="region of interest" description="Disordered" evidence="8">
    <location>
        <begin position="169"/>
        <end position="248"/>
    </location>
</feature>
<name>A0A0D2PCA0_HYPSF</name>